<dbReference type="Gene3D" id="3.40.50.720">
    <property type="entry name" value="NAD(P)-binding Rossmann-like Domain"/>
    <property type="match status" value="1"/>
</dbReference>
<sequence>MMESDSSGWNLEKVVSEKNNDRVNDALHGKVVFLTGATGMLGIALVVKMTLDTTIDRTYVLVRGGSERFWTRMRQYLPAALVENVRSSKKIVVMRGDITCPQLGLQQEIITLLQRVVTIFIHAASTINLKQKVEHTTKDIILSSLEAAKLAISCARLERFVYVSTAYVNAFLHFQASKGGSISECRVEERTYPLRSDDSVDSSAAELKNLLEFGTTPEYSCIPHPYAYSYAKHLTERLLLETFKKAGLEHALMIFRPSIFGPAEREPFPQFEVAGSAPGSSMLAFILASPPVRARFACHIADPANAKFDEIPIDMVVNRLLVHIAYGTSGCVHAVSGPLGSTPFAKTFKAVVEFRPWWWGKPRVRWCTEEKDAAKACFMSKVWMILGCSFSFSQKKTQDLWLSMDDATRANWPLWRSRPPGDMHDWSRRIANANTLLCAFVRKRYGRFGSFAAAMIRSKATPEPESHERDTEDWIPRSP</sequence>
<dbReference type="InterPro" id="IPR013120">
    <property type="entry name" value="FAR_NAD-bd"/>
</dbReference>
<dbReference type="PANTHER" id="PTHR11011:SF45">
    <property type="entry name" value="FATTY ACYL-COA REDUCTASE CG8306-RELATED"/>
    <property type="match status" value="1"/>
</dbReference>
<comment type="catalytic activity">
    <reaction evidence="1">
        <text>a long-chain fatty acyl-CoA + 2 NADPH + 2 H(+) = a long-chain primary fatty alcohol + 2 NADP(+) + CoA</text>
        <dbReference type="Rhea" id="RHEA:52716"/>
        <dbReference type="ChEBI" id="CHEBI:15378"/>
        <dbReference type="ChEBI" id="CHEBI:57287"/>
        <dbReference type="ChEBI" id="CHEBI:57783"/>
        <dbReference type="ChEBI" id="CHEBI:58349"/>
        <dbReference type="ChEBI" id="CHEBI:77396"/>
        <dbReference type="ChEBI" id="CHEBI:83139"/>
        <dbReference type="EC" id="1.2.1.84"/>
    </reaction>
</comment>
<keyword evidence="1" id="KW-0443">Lipid metabolism</keyword>
<dbReference type="PANTHER" id="PTHR11011">
    <property type="entry name" value="MALE STERILITY PROTEIN 2-RELATED"/>
    <property type="match status" value="1"/>
</dbReference>
<evidence type="ECO:0000256" key="1">
    <source>
        <dbReference type="RuleBase" id="RU363097"/>
    </source>
</evidence>
<feature type="region of interest" description="Disordered" evidence="2">
    <location>
        <begin position="459"/>
        <end position="479"/>
    </location>
</feature>
<dbReference type="RefSeq" id="XP_065458949.1">
    <property type="nucleotide sequence ID" value="XM_065602877.1"/>
</dbReference>
<evidence type="ECO:0000256" key="2">
    <source>
        <dbReference type="SAM" id="MobiDB-lite"/>
    </source>
</evidence>
<keyword evidence="1" id="KW-0560">Oxidoreductase</keyword>
<comment type="similarity">
    <text evidence="1">Belongs to the fatty acyl-CoA reductase family.</text>
</comment>
<evidence type="ECO:0000313" key="4">
    <source>
        <dbReference type="EMBL" id="WPB02394.1"/>
    </source>
</evidence>
<dbReference type="InterPro" id="IPR036291">
    <property type="entry name" value="NAD(P)-bd_dom_sf"/>
</dbReference>
<dbReference type="EMBL" id="CP134187">
    <property type="protein sequence ID" value="WPB02394.1"/>
    <property type="molecule type" value="Genomic_DNA"/>
</dbReference>
<feature type="domain" description="Thioester reductase (TE)" evidence="3">
    <location>
        <begin position="34"/>
        <end position="318"/>
    </location>
</feature>
<organism evidence="4 5">
    <name type="scientific">Cercospora beticola</name>
    <name type="common">Sugarbeet leaf spot fungus</name>
    <dbReference type="NCBI Taxonomy" id="122368"/>
    <lineage>
        <taxon>Eukaryota</taxon>
        <taxon>Fungi</taxon>
        <taxon>Dikarya</taxon>
        <taxon>Ascomycota</taxon>
        <taxon>Pezizomycotina</taxon>
        <taxon>Dothideomycetes</taxon>
        <taxon>Dothideomycetidae</taxon>
        <taxon>Mycosphaerellales</taxon>
        <taxon>Mycosphaerellaceae</taxon>
        <taxon>Cercospora</taxon>
    </lineage>
</organism>
<dbReference type="GeneID" id="90644326"/>
<keyword evidence="5" id="KW-1185">Reference proteome</keyword>
<name>A0ABZ0NS62_CERBT</name>
<feature type="compositionally biased region" description="Basic and acidic residues" evidence="2">
    <location>
        <begin position="460"/>
        <end position="479"/>
    </location>
</feature>
<dbReference type="InterPro" id="IPR026055">
    <property type="entry name" value="FAR"/>
</dbReference>
<dbReference type="SUPFAM" id="SSF51735">
    <property type="entry name" value="NAD(P)-binding Rossmann-fold domains"/>
    <property type="match status" value="1"/>
</dbReference>
<reference evidence="4 5" key="1">
    <citation type="submission" date="2023-09" db="EMBL/GenBank/DDBJ databases">
        <title>Complete-Gapless Cercospora beticola genome.</title>
        <authorList>
            <person name="Wyatt N.A."/>
            <person name="Spanner R.E."/>
            <person name="Bolton M.D."/>
        </authorList>
    </citation>
    <scope>NUCLEOTIDE SEQUENCE [LARGE SCALE GENOMIC DNA]</scope>
    <source>
        <strain evidence="4">Cb09-40</strain>
    </source>
</reference>
<dbReference type="EC" id="1.2.1.84" evidence="1"/>
<protein>
    <recommendedName>
        <fullName evidence="1">Fatty acyl-CoA reductase</fullName>
        <ecNumber evidence="1">1.2.1.84</ecNumber>
    </recommendedName>
</protein>
<accession>A0ABZ0NS62</accession>
<gene>
    <name evidence="4" type="ORF">RHO25_007028</name>
</gene>
<dbReference type="Proteomes" id="UP001302367">
    <property type="component" value="Chromosome 4"/>
</dbReference>
<proteinExistence type="inferred from homology"/>
<dbReference type="Pfam" id="PF07993">
    <property type="entry name" value="NAD_binding_4"/>
    <property type="match status" value="1"/>
</dbReference>
<evidence type="ECO:0000259" key="3">
    <source>
        <dbReference type="Pfam" id="PF07993"/>
    </source>
</evidence>
<keyword evidence="1" id="KW-0444">Lipid biosynthesis</keyword>
<comment type="function">
    <text evidence="1">Catalyzes the reduction of fatty acyl-CoA to fatty alcohols.</text>
</comment>
<keyword evidence="1" id="KW-0521">NADP</keyword>
<evidence type="ECO:0000313" key="5">
    <source>
        <dbReference type="Proteomes" id="UP001302367"/>
    </source>
</evidence>